<organism evidence="3 4">
    <name type="scientific">Colletotrichum orchidophilum</name>
    <dbReference type="NCBI Taxonomy" id="1209926"/>
    <lineage>
        <taxon>Eukaryota</taxon>
        <taxon>Fungi</taxon>
        <taxon>Dikarya</taxon>
        <taxon>Ascomycota</taxon>
        <taxon>Pezizomycotina</taxon>
        <taxon>Sordariomycetes</taxon>
        <taxon>Hypocreomycetidae</taxon>
        <taxon>Glomerellales</taxon>
        <taxon>Glomerellaceae</taxon>
        <taxon>Colletotrichum</taxon>
    </lineage>
</organism>
<keyword evidence="4" id="KW-1185">Reference proteome</keyword>
<dbReference type="Gene3D" id="3.40.50.720">
    <property type="entry name" value="NAD(P)-binding Rossmann-like Domain"/>
    <property type="match status" value="1"/>
</dbReference>
<dbReference type="EMBL" id="MJBS01000005">
    <property type="protein sequence ID" value="OHF03603.1"/>
    <property type="molecule type" value="Genomic_DNA"/>
</dbReference>
<evidence type="ECO:0000256" key="2">
    <source>
        <dbReference type="ARBA" id="ARBA00023002"/>
    </source>
</evidence>
<keyword evidence="2" id="KW-0560">Oxidoreductase</keyword>
<gene>
    <name evidence="3" type="ORF">CORC01_00922</name>
</gene>
<dbReference type="OrthoDB" id="191139at2759"/>
<dbReference type="GeneID" id="34554088"/>
<comment type="similarity">
    <text evidence="1">Belongs to the short-chain dehydrogenases/reductases (SDR) family.</text>
</comment>
<accession>A0A1G4BQJ0</accession>
<dbReference type="SUPFAM" id="SSF51735">
    <property type="entry name" value="NAD(P)-binding Rossmann-fold domains"/>
    <property type="match status" value="1"/>
</dbReference>
<dbReference type="STRING" id="1209926.A0A1G4BQJ0"/>
<evidence type="ECO:0000313" key="3">
    <source>
        <dbReference type="EMBL" id="OHF03603.1"/>
    </source>
</evidence>
<dbReference type="GO" id="GO:0016491">
    <property type="term" value="F:oxidoreductase activity"/>
    <property type="evidence" value="ECO:0007669"/>
    <property type="project" value="UniProtKB-KW"/>
</dbReference>
<dbReference type="AlphaFoldDB" id="A0A1G4BQJ0"/>
<sequence>MSRYAEAFENPRGPGDARPTALQIIQDKDLGGKLTGKTILLAGANQGIGLKTFHVLYETRAAVFSDVRSREKSKKSNRQHNRRFQGIRNLRNALKRHIGTNHLAHFFLFQLLKPTLLAAATPDSCSRVVSVSSMAHRASNIRFYDVNFGE</sequence>
<evidence type="ECO:0000313" key="4">
    <source>
        <dbReference type="Proteomes" id="UP000176998"/>
    </source>
</evidence>
<dbReference type="PANTHER" id="PTHR24320">
    <property type="entry name" value="RETINOL DEHYDROGENASE"/>
    <property type="match status" value="1"/>
</dbReference>
<name>A0A1G4BQJ0_9PEZI</name>
<dbReference type="InterPro" id="IPR036291">
    <property type="entry name" value="NAD(P)-bd_dom_sf"/>
</dbReference>
<dbReference type="PANTHER" id="PTHR24320:SF272">
    <property type="entry name" value="NAD(P)-BINDING ROSSMANN-FOLD SUPERFAMILY PROTEIN"/>
    <property type="match status" value="1"/>
</dbReference>
<dbReference type="RefSeq" id="XP_022480739.1">
    <property type="nucleotide sequence ID" value="XM_022612578.1"/>
</dbReference>
<protein>
    <submittedName>
        <fullName evidence="3">Oxyreductase</fullName>
    </submittedName>
</protein>
<proteinExistence type="inferred from homology"/>
<comment type="caution">
    <text evidence="3">The sequence shown here is derived from an EMBL/GenBank/DDBJ whole genome shotgun (WGS) entry which is preliminary data.</text>
</comment>
<reference evidence="3 4" key="1">
    <citation type="submission" date="2016-09" db="EMBL/GenBank/DDBJ databases">
        <authorList>
            <person name="Capua I."/>
            <person name="De Benedictis P."/>
            <person name="Joannis T."/>
            <person name="Lombin L.H."/>
            <person name="Cattoli G."/>
        </authorList>
    </citation>
    <scope>NUCLEOTIDE SEQUENCE [LARGE SCALE GENOMIC DNA]</scope>
    <source>
        <strain evidence="3 4">IMI 309357</strain>
    </source>
</reference>
<evidence type="ECO:0000256" key="1">
    <source>
        <dbReference type="ARBA" id="ARBA00006484"/>
    </source>
</evidence>
<dbReference type="Proteomes" id="UP000176998">
    <property type="component" value="Unassembled WGS sequence"/>
</dbReference>